<accession>A0A2K5S8K5</accession>
<comment type="similarity">
    <text evidence="5">Belongs to the KRTAP type 19 family.</text>
</comment>
<dbReference type="InterPro" id="IPR021743">
    <property type="entry name" value="KRTAP_type8/19/20/21/22"/>
</dbReference>
<dbReference type="GeneTree" id="ENSGT01030000235953"/>
<protein>
    <submittedName>
        <fullName evidence="6">Keratin associated protein 19-4</fullName>
    </submittedName>
</protein>
<dbReference type="AlphaFoldDB" id="A0A2K5S8K5"/>
<keyword evidence="4" id="KW-0416">Keratin</keyword>
<reference evidence="6" key="1">
    <citation type="submission" date="2025-08" db="UniProtKB">
        <authorList>
            <consortium name="Ensembl"/>
        </authorList>
    </citation>
    <scope>IDENTIFICATION</scope>
</reference>
<comment type="subunit">
    <text evidence="2">Interacts with hair keratins.</text>
</comment>
<proteinExistence type="inferred from homology"/>
<evidence type="ECO:0000313" key="6">
    <source>
        <dbReference type="Ensembl" id="ENSCCAP00000036726.1"/>
    </source>
</evidence>
<dbReference type="GO" id="GO:0005882">
    <property type="term" value="C:intermediate filament"/>
    <property type="evidence" value="ECO:0007669"/>
    <property type="project" value="UniProtKB-KW"/>
</dbReference>
<evidence type="ECO:0000256" key="2">
    <source>
        <dbReference type="ARBA" id="ARBA00011662"/>
    </source>
</evidence>
<reference evidence="6" key="2">
    <citation type="submission" date="2025-09" db="UniProtKB">
        <authorList>
            <consortium name="Ensembl"/>
        </authorList>
    </citation>
    <scope>IDENTIFICATION</scope>
</reference>
<dbReference type="Pfam" id="PF11759">
    <property type="entry name" value="KRTAP"/>
    <property type="match status" value="1"/>
</dbReference>
<dbReference type="PANTHER" id="PTHR38140">
    <property type="entry name" value="KERATIN-ASSOCIATED PROTEIN 19-3-RELATED"/>
    <property type="match status" value="1"/>
</dbReference>
<evidence type="ECO:0000256" key="3">
    <source>
        <dbReference type="ARBA" id="ARBA00022737"/>
    </source>
</evidence>
<comment type="function">
    <text evidence="1">In the hair cortex, hair keratin intermediate filaments are embedded in an interfilamentous matrix, consisting of hair keratin-associated proteins (KRTAP), which are essential for the formation of a rigid and resistant hair shaft through their extensive disulfide bond cross-linking with abundant cysteine residues of hair keratins. The matrix proteins include the high-sulfur and high-glycine-tyrosine keratins.</text>
</comment>
<evidence type="ECO:0000313" key="7">
    <source>
        <dbReference type="Proteomes" id="UP000233040"/>
    </source>
</evidence>
<evidence type="ECO:0000256" key="5">
    <source>
        <dbReference type="ARBA" id="ARBA00038294"/>
    </source>
</evidence>
<gene>
    <name evidence="6" type="primary">KRTAP19-4</name>
</gene>
<evidence type="ECO:0000256" key="1">
    <source>
        <dbReference type="ARBA" id="ARBA00003327"/>
    </source>
</evidence>
<dbReference type="GO" id="GO:0005829">
    <property type="term" value="C:cytosol"/>
    <property type="evidence" value="ECO:0007669"/>
    <property type="project" value="UniProtKB-ARBA"/>
</dbReference>
<sequence length="80" mass="8858">MSYYGNYYRGLGYSCRAFGGLGYGYGCGYGSFCQLGYGCGFGGYGYDCCYPSCYGGYGFSKFYPEDPTSEVIKTFKLTKY</sequence>
<dbReference type="Proteomes" id="UP000233040">
    <property type="component" value="Unassembled WGS sequence"/>
</dbReference>
<evidence type="ECO:0000256" key="4">
    <source>
        <dbReference type="ARBA" id="ARBA00022744"/>
    </source>
</evidence>
<dbReference type="Ensembl" id="ENSCCAT00000054513.1">
    <property type="protein sequence ID" value="ENSCCAP00000036726.1"/>
    <property type="gene ID" value="ENSCCAG00000036266.1"/>
</dbReference>
<dbReference type="PANTHER" id="PTHR38140:SF5">
    <property type="entry name" value="KERATIN-ASSOCIATED PROTEIN 19-4-RELATED"/>
    <property type="match status" value="1"/>
</dbReference>
<name>A0A2K5S8K5_CEBIM</name>
<dbReference type="OMA" id="MSHYRNY"/>
<keyword evidence="7" id="KW-1185">Reference proteome</keyword>
<keyword evidence="3" id="KW-0677">Repeat</keyword>
<dbReference type="InterPro" id="IPR051528">
    <property type="entry name" value="KRTAP_type_19"/>
</dbReference>
<organism evidence="6 7">
    <name type="scientific">Cebus imitator</name>
    <name type="common">Panamanian white-faced capuchin</name>
    <name type="synonym">Cebus capucinus imitator</name>
    <dbReference type="NCBI Taxonomy" id="2715852"/>
    <lineage>
        <taxon>Eukaryota</taxon>
        <taxon>Metazoa</taxon>
        <taxon>Chordata</taxon>
        <taxon>Craniata</taxon>
        <taxon>Vertebrata</taxon>
        <taxon>Euteleostomi</taxon>
        <taxon>Mammalia</taxon>
        <taxon>Eutheria</taxon>
        <taxon>Euarchontoglires</taxon>
        <taxon>Primates</taxon>
        <taxon>Haplorrhini</taxon>
        <taxon>Platyrrhini</taxon>
        <taxon>Cebidae</taxon>
        <taxon>Cebinae</taxon>
        <taxon>Cebus</taxon>
    </lineage>
</organism>